<name>A0ABS6YXZ1_9ACTN</name>
<organism evidence="3 4">
    <name type="scientific">Streptomyces anatolicus</name>
    <dbReference type="NCBI Taxonomy" id="2675858"/>
    <lineage>
        <taxon>Bacteria</taxon>
        <taxon>Bacillati</taxon>
        <taxon>Actinomycetota</taxon>
        <taxon>Actinomycetes</taxon>
        <taxon>Kitasatosporales</taxon>
        <taxon>Streptomycetaceae</taxon>
        <taxon>Streptomyces</taxon>
    </lineage>
</organism>
<feature type="compositionally biased region" description="Low complexity" evidence="1">
    <location>
        <begin position="45"/>
        <end position="63"/>
    </location>
</feature>
<accession>A0ABS6YXZ1</accession>
<keyword evidence="2" id="KW-0732">Signal</keyword>
<feature type="non-terminal residue" evidence="3">
    <location>
        <position position="63"/>
    </location>
</feature>
<dbReference type="Proteomes" id="UP001197114">
    <property type="component" value="Unassembled WGS sequence"/>
</dbReference>
<keyword evidence="4" id="KW-1185">Reference proteome</keyword>
<gene>
    <name evidence="3" type="ORF">GKQ77_31085</name>
</gene>
<protein>
    <recommendedName>
        <fullName evidence="5">ATP-binding protein</fullName>
    </recommendedName>
</protein>
<reference evidence="3 4" key="1">
    <citation type="submission" date="2019-11" db="EMBL/GenBank/DDBJ databases">
        <authorList>
            <person name="Ay H."/>
        </authorList>
    </citation>
    <scope>NUCLEOTIDE SEQUENCE [LARGE SCALE GENOMIC DNA]</scope>
    <source>
        <strain evidence="3 4">BG9H</strain>
    </source>
</reference>
<feature type="chain" id="PRO_5046072324" description="ATP-binding protein" evidence="2">
    <location>
        <begin position="28"/>
        <end position="63"/>
    </location>
</feature>
<evidence type="ECO:0000256" key="1">
    <source>
        <dbReference type="SAM" id="MobiDB-lite"/>
    </source>
</evidence>
<dbReference type="RefSeq" id="WP_219692492.1">
    <property type="nucleotide sequence ID" value="NZ_WMBF01000679.1"/>
</dbReference>
<feature type="region of interest" description="Disordered" evidence="1">
    <location>
        <begin position="21"/>
        <end position="63"/>
    </location>
</feature>
<evidence type="ECO:0000313" key="4">
    <source>
        <dbReference type="Proteomes" id="UP001197114"/>
    </source>
</evidence>
<comment type="caution">
    <text evidence="3">The sequence shown here is derived from an EMBL/GenBank/DDBJ whole genome shotgun (WGS) entry which is preliminary data.</text>
</comment>
<sequence>MNTTLKAVLISGILATTALGTASAAHAQDPPPPALENVTGNGNGLPLANTPLANTPLAATPLA</sequence>
<evidence type="ECO:0000256" key="2">
    <source>
        <dbReference type="SAM" id="SignalP"/>
    </source>
</evidence>
<dbReference type="EMBL" id="WMBF01000679">
    <property type="protein sequence ID" value="MBW5425955.1"/>
    <property type="molecule type" value="Genomic_DNA"/>
</dbReference>
<proteinExistence type="predicted"/>
<feature type="signal peptide" evidence="2">
    <location>
        <begin position="1"/>
        <end position="27"/>
    </location>
</feature>
<evidence type="ECO:0008006" key="5">
    <source>
        <dbReference type="Google" id="ProtNLM"/>
    </source>
</evidence>
<evidence type="ECO:0000313" key="3">
    <source>
        <dbReference type="EMBL" id="MBW5425955.1"/>
    </source>
</evidence>